<accession>A0A8J2IWN3</accession>
<name>A0A8J2IWN3_FUSEQ</name>
<protein>
    <submittedName>
        <fullName evidence="1">Uncharacterized protein</fullName>
    </submittedName>
</protein>
<dbReference type="EMBL" id="CAJSTJ010000195">
    <property type="protein sequence ID" value="CAG7565938.1"/>
    <property type="molecule type" value="Genomic_DNA"/>
</dbReference>
<evidence type="ECO:0000313" key="1">
    <source>
        <dbReference type="EMBL" id="CAG7565938.1"/>
    </source>
</evidence>
<reference evidence="1" key="1">
    <citation type="submission" date="2021-05" db="EMBL/GenBank/DDBJ databases">
        <authorList>
            <person name="Khan N."/>
        </authorList>
    </citation>
    <scope>NUCLEOTIDE SEQUENCE</scope>
</reference>
<dbReference type="AlphaFoldDB" id="A0A8J2IWN3"/>
<sequence>MRFAPMPLVSEAIKLVDNEVHITATRTSALVGEKEAPLRFIDSVGESWKDRAEKNIITSNIPILANVEKVGGMLIDSAGQGLRNQAENNVITSNLPLLTNIDNMERDPQSSKQKEGWPSLGEYIPGVGHIAGIVNLVTGNTDGHRCRLGAKCVIVAKCMIGAASTAVMSCATIALKAYATAYATAAVKAGASSALNASTTIATGGVGLVGDAVAKGASAALGSVTTGIKTATLSKLPFIM</sequence>
<gene>
    <name evidence="1" type="ORF">FEQUK3_LOCUS11653</name>
</gene>
<comment type="caution">
    <text evidence="1">The sequence shown here is derived from an EMBL/GenBank/DDBJ whole genome shotgun (WGS) entry which is preliminary data.</text>
</comment>
<evidence type="ECO:0000313" key="2">
    <source>
        <dbReference type="Proteomes" id="UP000693738"/>
    </source>
</evidence>
<proteinExistence type="predicted"/>
<dbReference type="Proteomes" id="UP000693738">
    <property type="component" value="Unassembled WGS sequence"/>
</dbReference>
<organism evidence="1 2">
    <name type="scientific">Fusarium equiseti</name>
    <name type="common">Fusarium scirpi</name>
    <dbReference type="NCBI Taxonomy" id="61235"/>
    <lineage>
        <taxon>Eukaryota</taxon>
        <taxon>Fungi</taxon>
        <taxon>Dikarya</taxon>
        <taxon>Ascomycota</taxon>
        <taxon>Pezizomycotina</taxon>
        <taxon>Sordariomycetes</taxon>
        <taxon>Hypocreomycetidae</taxon>
        <taxon>Hypocreales</taxon>
        <taxon>Nectriaceae</taxon>
        <taxon>Fusarium</taxon>
        <taxon>Fusarium incarnatum-equiseti species complex</taxon>
    </lineage>
</organism>